<gene>
    <name evidence="1" type="ORF">g.3737</name>
</gene>
<proteinExistence type="predicted"/>
<accession>A0A1B6DRU4</accession>
<dbReference type="AlphaFoldDB" id="A0A1B6DRU4"/>
<sequence>MKLIVYIAFILGTAFSVKVLHIGRYLHQIDENMYDILRPINDSDFTKESGDQLLSYIKHYYEKFIEFDQQVKNRTNGIDKAADFFLTNKGPQFIHLMINDSKKKLKKAFHWDDEKLQIYIDTKKKIQKLWRKFKIHVHDMKYDEQIRRIEESLKKNPQYK</sequence>
<evidence type="ECO:0000313" key="1">
    <source>
        <dbReference type="EMBL" id="JAS28402.1"/>
    </source>
</evidence>
<reference evidence="1" key="1">
    <citation type="submission" date="2015-12" db="EMBL/GenBank/DDBJ databases">
        <title>De novo transcriptome assembly of four potential Pierce s Disease insect vectors from Arizona vineyards.</title>
        <authorList>
            <person name="Tassone E.E."/>
        </authorList>
    </citation>
    <scope>NUCLEOTIDE SEQUENCE</scope>
</reference>
<dbReference type="EMBL" id="GEDC01008896">
    <property type="protein sequence ID" value="JAS28402.1"/>
    <property type="molecule type" value="Transcribed_RNA"/>
</dbReference>
<organism evidence="1">
    <name type="scientific">Clastoptera arizonana</name>
    <name type="common">Arizona spittle bug</name>
    <dbReference type="NCBI Taxonomy" id="38151"/>
    <lineage>
        <taxon>Eukaryota</taxon>
        <taxon>Metazoa</taxon>
        <taxon>Ecdysozoa</taxon>
        <taxon>Arthropoda</taxon>
        <taxon>Hexapoda</taxon>
        <taxon>Insecta</taxon>
        <taxon>Pterygota</taxon>
        <taxon>Neoptera</taxon>
        <taxon>Paraneoptera</taxon>
        <taxon>Hemiptera</taxon>
        <taxon>Auchenorrhyncha</taxon>
        <taxon>Cercopoidea</taxon>
        <taxon>Clastopteridae</taxon>
        <taxon>Clastoptera</taxon>
    </lineage>
</organism>
<protein>
    <submittedName>
        <fullName evidence="1">Uncharacterized protein</fullName>
    </submittedName>
</protein>
<name>A0A1B6DRU4_9HEMI</name>